<dbReference type="InterPro" id="IPR005105">
    <property type="entry name" value="GlnD_Uridyltrans_N"/>
</dbReference>
<sequence>MSDTADFLSRHPPFQTLTESELHELAESATTEHFRSGDTIVGRGVDDVDAVWMVRSGTVALLHPDDAEGSAPLDVVAAGGLFGFSALLSDSRTVFVARALTDAVVHRLPGHSVRPYFARPAGTKYLAGVISASFGGRPLDTRPRAALPTAAGDPVMGRSDSGSVGALVRPQPVTVDPGTSIRDAVCTMTELGSSYVVVPLRHGRFGIFTDRDLRTRVVAAGVPVDAPVERVMSAPARTVDPDRTPAGVLMEMLELGVRHMVVVDIRGGLVGVVENSELLSDSTAQSFSLRRRIAMSTSAEALVSASTGIRPLLIDMYSTGTAASAASGILSVVVDAVVRRAVEIALVDRGAHDPIDARDVAWLSLGSVGRREAMPSSDVDSALSWADHLAGREADLRALATDVHRILDACGLPADTNNAVASSVRFSRSSSEWRVAAREWLNDPLGDRGIIMSSLLVDGRVVWGNADLHTVPESYRSMATDFPEALRLQLREALATRARVRSLRDVLARRGNTVDLKTHAVAPIVNLARWGGLSVGVASASTPARLAAAAGNGMIGTEDARVLTEVFELLQRLRFAHQVSQIEQNHIPGDVVVLTELTPLERSVLMDAIREVASVQKRVGYIAANSGVPMPGIPGGS</sequence>
<dbReference type="PANTHER" id="PTHR48108">
    <property type="entry name" value="CBS DOMAIN-CONTAINING PROTEIN CBSX2, CHLOROPLASTIC"/>
    <property type="match status" value="1"/>
</dbReference>
<dbReference type="PROSITE" id="PS51371">
    <property type="entry name" value="CBS"/>
    <property type="match status" value="1"/>
</dbReference>
<dbReference type="EMBL" id="BMCU01000002">
    <property type="protein sequence ID" value="GGG07809.1"/>
    <property type="molecule type" value="Genomic_DNA"/>
</dbReference>
<dbReference type="Pfam" id="PF10335">
    <property type="entry name" value="DUF294_C"/>
    <property type="match status" value="1"/>
</dbReference>
<organism evidence="5 6">
    <name type="scientific">Rhodococcoides trifolii</name>
    <dbReference type="NCBI Taxonomy" id="908250"/>
    <lineage>
        <taxon>Bacteria</taxon>
        <taxon>Bacillati</taxon>
        <taxon>Actinomycetota</taxon>
        <taxon>Actinomycetes</taxon>
        <taxon>Mycobacteriales</taxon>
        <taxon>Nocardiaceae</taxon>
        <taxon>Rhodococcoides</taxon>
    </lineage>
</organism>
<evidence type="ECO:0000259" key="4">
    <source>
        <dbReference type="PROSITE" id="PS51371"/>
    </source>
</evidence>
<evidence type="ECO:0000256" key="1">
    <source>
        <dbReference type="ARBA" id="ARBA00022737"/>
    </source>
</evidence>
<accession>A0A917D294</accession>
<dbReference type="SUPFAM" id="SSF51206">
    <property type="entry name" value="cAMP-binding domain-like"/>
    <property type="match status" value="1"/>
</dbReference>
<name>A0A917D294_9NOCA</name>
<dbReference type="Gene3D" id="2.60.120.10">
    <property type="entry name" value="Jelly Rolls"/>
    <property type="match status" value="1"/>
</dbReference>
<evidence type="ECO:0000313" key="5">
    <source>
        <dbReference type="EMBL" id="GGG07809.1"/>
    </source>
</evidence>
<keyword evidence="1" id="KW-0677">Repeat</keyword>
<dbReference type="InterPro" id="IPR014710">
    <property type="entry name" value="RmlC-like_jellyroll"/>
</dbReference>
<evidence type="ECO:0008006" key="7">
    <source>
        <dbReference type="Google" id="ProtNLM"/>
    </source>
</evidence>
<proteinExistence type="predicted"/>
<feature type="domain" description="Cyclic nucleotide-binding" evidence="3">
    <location>
        <begin position="13"/>
        <end position="114"/>
    </location>
</feature>
<reference evidence="5" key="2">
    <citation type="submission" date="2020-09" db="EMBL/GenBank/DDBJ databases">
        <authorList>
            <person name="Sun Q."/>
            <person name="Sedlacek I."/>
        </authorList>
    </citation>
    <scope>NUCLEOTIDE SEQUENCE</scope>
    <source>
        <strain evidence="5">CCM 7905</strain>
    </source>
</reference>
<keyword evidence="6" id="KW-1185">Reference proteome</keyword>
<evidence type="ECO:0000313" key="6">
    <source>
        <dbReference type="Proteomes" id="UP000654257"/>
    </source>
</evidence>
<dbReference type="InterPro" id="IPR018821">
    <property type="entry name" value="DUF294_put_nucleoTrafse_sb-bd"/>
</dbReference>
<dbReference type="InterPro" id="IPR000595">
    <property type="entry name" value="cNMP-bd_dom"/>
</dbReference>
<dbReference type="CDD" id="cd00038">
    <property type="entry name" value="CAP_ED"/>
    <property type="match status" value="1"/>
</dbReference>
<dbReference type="InterPro" id="IPR000644">
    <property type="entry name" value="CBS_dom"/>
</dbReference>
<dbReference type="RefSeq" id="WP_188544839.1">
    <property type="nucleotide sequence ID" value="NZ_BMCU01000002.1"/>
</dbReference>
<evidence type="ECO:0000256" key="2">
    <source>
        <dbReference type="PROSITE-ProRule" id="PRU00703"/>
    </source>
</evidence>
<comment type="caution">
    <text evidence="5">The sequence shown here is derived from an EMBL/GenBank/DDBJ whole genome shotgun (WGS) entry which is preliminary data.</text>
</comment>
<dbReference type="PROSITE" id="PS50042">
    <property type="entry name" value="CNMP_BINDING_3"/>
    <property type="match status" value="1"/>
</dbReference>
<dbReference type="Pfam" id="PF00571">
    <property type="entry name" value="CBS"/>
    <property type="match status" value="2"/>
</dbReference>
<dbReference type="InterPro" id="IPR046342">
    <property type="entry name" value="CBS_dom_sf"/>
</dbReference>
<dbReference type="SMART" id="SM00116">
    <property type="entry name" value="CBS"/>
    <property type="match status" value="2"/>
</dbReference>
<dbReference type="SUPFAM" id="SSF54631">
    <property type="entry name" value="CBS-domain pair"/>
    <property type="match status" value="1"/>
</dbReference>
<dbReference type="AlphaFoldDB" id="A0A917D294"/>
<dbReference type="Proteomes" id="UP000654257">
    <property type="component" value="Unassembled WGS sequence"/>
</dbReference>
<evidence type="ECO:0000259" key="3">
    <source>
        <dbReference type="PROSITE" id="PS50042"/>
    </source>
</evidence>
<dbReference type="InterPro" id="IPR051462">
    <property type="entry name" value="CBS_domain-containing"/>
</dbReference>
<feature type="domain" description="CBS" evidence="4">
    <location>
        <begin position="232"/>
        <end position="289"/>
    </location>
</feature>
<protein>
    <recommendedName>
        <fullName evidence="7">CBS domain-containing protein</fullName>
    </recommendedName>
</protein>
<gene>
    <name evidence="5" type="ORF">GCM10007304_22310</name>
</gene>
<reference evidence="5" key="1">
    <citation type="journal article" date="2014" name="Int. J. Syst. Evol. Microbiol.">
        <title>Complete genome sequence of Corynebacterium casei LMG S-19264T (=DSM 44701T), isolated from a smear-ripened cheese.</title>
        <authorList>
            <consortium name="US DOE Joint Genome Institute (JGI-PGF)"/>
            <person name="Walter F."/>
            <person name="Albersmeier A."/>
            <person name="Kalinowski J."/>
            <person name="Ruckert C."/>
        </authorList>
    </citation>
    <scope>NUCLEOTIDE SEQUENCE</scope>
    <source>
        <strain evidence="5">CCM 7905</strain>
    </source>
</reference>
<dbReference type="Pfam" id="PF00027">
    <property type="entry name" value="cNMP_binding"/>
    <property type="match status" value="1"/>
</dbReference>
<dbReference type="InterPro" id="IPR018490">
    <property type="entry name" value="cNMP-bd_dom_sf"/>
</dbReference>
<dbReference type="SMART" id="SM00100">
    <property type="entry name" value="cNMP"/>
    <property type="match status" value="1"/>
</dbReference>
<keyword evidence="2" id="KW-0129">CBS domain</keyword>
<dbReference type="Pfam" id="PF03445">
    <property type="entry name" value="DUF294"/>
    <property type="match status" value="1"/>
</dbReference>
<dbReference type="GO" id="GO:0008773">
    <property type="term" value="F:[protein-PII] uridylyltransferase activity"/>
    <property type="evidence" value="ECO:0007669"/>
    <property type="project" value="InterPro"/>
</dbReference>
<dbReference type="Gene3D" id="3.10.580.10">
    <property type="entry name" value="CBS-domain"/>
    <property type="match status" value="1"/>
</dbReference>
<dbReference type="PANTHER" id="PTHR48108:SF31">
    <property type="entry name" value="CBS DOMAIN AND CYCLIC NUCLEOTIDE-REGULATED NUCLEOTIDYLTRANSFERASE"/>
    <property type="match status" value="1"/>
</dbReference>